<dbReference type="Pfam" id="PF13966">
    <property type="entry name" value="zf-RVT"/>
    <property type="match status" value="1"/>
</dbReference>
<evidence type="ECO:0000313" key="4">
    <source>
        <dbReference type="RefSeq" id="XP_027109098.1"/>
    </source>
</evidence>
<proteinExistence type="predicted"/>
<evidence type="ECO:0000313" key="3">
    <source>
        <dbReference type="Proteomes" id="UP001652660"/>
    </source>
</evidence>
<dbReference type="InterPro" id="IPR026960">
    <property type="entry name" value="RVT-Znf"/>
</dbReference>
<dbReference type="InterPro" id="IPR012337">
    <property type="entry name" value="RNaseH-like_sf"/>
</dbReference>
<dbReference type="Gene3D" id="3.30.420.10">
    <property type="entry name" value="Ribonuclease H-like superfamily/Ribonuclease H"/>
    <property type="match status" value="1"/>
</dbReference>
<reference evidence="3" key="1">
    <citation type="journal article" date="2025" name="Foods">
        <title>Unveiling the Microbial Signatures of Arabica Coffee Cherries: Insights into Ripeness Specific Diversity, Functional Traits, and Implications for Quality and Safety.</title>
        <authorList>
            <consortium name="RefSeq"/>
            <person name="Tenea G.N."/>
            <person name="Cifuentes V."/>
            <person name="Reyes P."/>
            <person name="Cevallos-Vallejos M."/>
        </authorList>
    </citation>
    <scope>NUCLEOTIDE SEQUENCE [LARGE SCALE GENOMIC DNA]</scope>
</reference>
<protein>
    <submittedName>
        <fullName evidence="4">Uncharacterized protein</fullName>
    </submittedName>
</protein>
<dbReference type="GeneID" id="113728951"/>
<dbReference type="InterPro" id="IPR052929">
    <property type="entry name" value="RNase_H-like_EbsB-rel"/>
</dbReference>
<evidence type="ECO:0000259" key="1">
    <source>
        <dbReference type="Pfam" id="PF13456"/>
    </source>
</evidence>
<dbReference type="SUPFAM" id="SSF53098">
    <property type="entry name" value="Ribonuclease H-like"/>
    <property type="match status" value="1"/>
</dbReference>
<gene>
    <name evidence="4" type="primary">LOC113728951</name>
</gene>
<sequence>MVPQKLKLFIWKCLHGILPVNVLVRDRCSRGDWLCRCCRESQETLEHMFFFCSNATTIWEATPLCWDGLESFRSKFWFWWEELKDAVKKERGKDRVELTVHLLWQIWKSRNGMQFNKKRRDPRTTVNKAVVGWREYHEAQLEEAERVDGSVKECEETPGWKRPKEGWNKMNTDAALHQETDKAGWGIVARNWDGEMKGAWALPRSICTQAKLEEGLAIRCAMLLAKQKGWTKVVFESDCLQVVRELNSAAEKVIRCTVLVDIKKLVSNFDECCFAHTRRANNSVSHTLAKKALQLECSAEWKDNFPSWVLELAYADCKGSCPVDT</sequence>
<dbReference type="RefSeq" id="XP_027109098.1">
    <property type="nucleotide sequence ID" value="XM_027253297.1"/>
</dbReference>
<dbReference type="InterPro" id="IPR044730">
    <property type="entry name" value="RNase_H-like_dom_plant"/>
</dbReference>
<reference evidence="4" key="2">
    <citation type="submission" date="2025-08" db="UniProtKB">
        <authorList>
            <consortium name="RefSeq"/>
        </authorList>
    </citation>
    <scope>IDENTIFICATION</scope>
    <source>
        <tissue evidence="4">Leaves</tissue>
    </source>
</reference>
<dbReference type="OrthoDB" id="1112108at2759"/>
<dbReference type="Pfam" id="PF13456">
    <property type="entry name" value="RVT_3"/>
    <property type="match status" value="1"/>
</dbReference>
<accession>A0A6P6W191</accession>
<dbReference type="InterPro" id="IPR036397">
    <property type="entry name" value="RNaseH_sf"/>
</dbReference>
<dbReference type="PANTHER" id="PTHR47074:SF48">
    <property type="entry name" value="POLYNUCLEOTIDYL TRANSFERASE, RIBONUCLEASE H-LIKE SUPERFAMILY PROTEIN"/>
    <property type="match status" value="1"/>
</dbReference>
<dbReference type="GO" id="GO:0004523">
    <property type="term" value="F:RNA-DNA hybrid ribonuclease activity"/>
    <property type="evidence" value="ECO:0007669"/>
    <property type="project" value="InterPro"/>
</dbReference>
<evidence type="ECO:0000259" key="2">
    <source>
        <dbReference type="Pfam" id="PF13966"/>
    </source>
</evidence>
<dbReference type="GO" id="GO:0003676">
    <property type="term" value="F:nucleic acid binding"/>
    <property type="evidence" value="ECO:0007669"/>
    <property type="project" value="InterPro"/>
</dbReference>
<dbReference type="InterPro" id="IPR002156">
    <property type="entry name" value="RNaseH_domain"/>
</dbReference>
<dbReference type="PANTHER" id="PTHR47074">
    <property type="entry name" value="BNAC02G40300D PROTEIN"/>
    <property type="match status" value="1"/>
</dbReference>
<dbReference type="CDD" id="cd06222">
    <property type="entry name" value="RNase_H_like"/>
    <property type="match status" value="1"/>
</dbReference>
<keyword evidence="3" id="KW-1185">Reference proteome</keyword>
<organism evidence="3 4">
    <name type="scientific">Coffea arabica</name>
    <name type="common">Arabian coffee</name>
    <dbReference type="NCBI Taxonomy" id="13443"/>
    <lineage>
        <taxon>Eukaryota</taxon>
        <taxon>Viridiplantae</taxon>
        <taxon>Streptophyta</taxon>
        <taxon>Embryophyta</taxon>
        <taxon>Tracheophyta</taxon>
        <taxon>Spermatophyta</taxon>
        <taxon>Magnoliopsida</taxon>
        <taxon>eudicotyledons</taxon>
        <taxon>Gunneridae</taxon>
        <taxon>Pentapetalae</taxon>
        <taxon>asterids</taxon>
        <taxon>lamiids</taxon>
        <taxon>Gentianales</taxon>
        <taxon>Rubiaceae</taxon>
        <taxon>Ixoroideae</taxon>
        <taxon>Gardenieae complex</taxon>
        <taxon>Bertiereae - Coffeeae clade</taxon>
        <taxon>Coffeeae</taxon>
        <taxon>Coffea</taxon>
    </lineage>
</organism>
<feature type="domain" description="RNase H type-1" evidence="1">
    <location>
        <begin position="171"/>
        <end position="292"/>
    </location>
</feature>
<dbReference type="AlphaFoldDB" id="A0A6P6W191"/>
<dbReference type="Proteomes" id="UP001652660">
    <property type="component" value="Chromosome 2e"/>
</dbReference>
<feature type="domain" description="Reverse transcriptase zinc-binding" evidence="2">
    <location>
        <begin position="2"/>
        <end position="59"/>
    </location>
</feature>
<name>A0A6P6W191_COFAR</name>